<keyword evidence="3" id="KW-1185">Reference proteome</keyword>
<evidence type="ECO:0000313" key="1">
    <source>
        <dbReference type="EMBL" id="MDD9327284.1"/>
    </source>
</evidence>
<evidence type="ECO:0000313" key="3">
    <source>
        <dbReference type="Proteomes" id="UP001149607"/>
    </source>
</evidence>
<dbReference type="InterPro" id="IPR029024">
    <property type="entry name" value="TerB-like"/>
</dbReference>
<accession>A0A9X4E1C8</accession>
<dbReference type="SUPFAM" id="SSF158682">
    <property type="entry name" value="TerB-like"/>
    <property type="match status" value="1"/>
</dbReference>
<organism evidence="1">
    <name type="scientific">Neisseria leonii</name>
    <dbReference type="NCBI Taxonomy" id="2995413"/>
    <lineage>
        <taxon>Bacteria</taxon>
        <taxon>Pseudomonadati</taxon>
        <taxon>Pseudomonadota</taxon>
        <taxon>Betaproteobacteria</taxon>
        <taxon>Neisseriales</taxon>
        <taxon>Neisseriaceae</taxon>
        <taxon>Neisseria</taxon>
    </lineage>
</organism>
<dbReference type="EMBL" id="JAPQFL010000001">
    <property type="protein sequence ID" value="MDD9327284.1"/>
    <property type="molecule type" value="Genomic_DNA"/>
</dbReference>
<sequence length="208" mass="22066">MNLQSILNQVLNSVQNNTPAGGRSPSPLNGLGGGMLTAGILSMLMKKKSTKSLAKAGSVAALGMLAYQAYQSWQRNSRPQAAAPAADQFAHNQADGEAHSRVILKTMIAAAASDGLIDAQERAMIEQEAVQYPQEQQWLAQEFNRPASAAEVAAAVGGRPALAAEAYLAARMVCDELSRKEIVFLSQLSQALNLDDQLVDALEKQAGF</sequence>
<dbReference type="InterPro" id="IPR007486">
    <property type="entry name" value="YebE"/>
</dbReference>
<dbReference type="Proteomes" id="UP001149607">
    <property type="component" value="Chromosome"/>
</dbReference>
<evidence type="ECO:0000313" key="2">
    <source>
        <dbReference type="EMBL" id="WWY03675.1"/>
    </source>
</evidence>
<proteinExistence type="predicted"/>
<dbReference type="Pfam" id="PF04391">
    <property type="entry name" value="DUF533"/>
    <property type="match status" value="1"/>
</dbReference>
<dbReference type="EMBL" id="CP146598">
    <property type="protein sequence ID" value="WWY03675.1"/>
    <property type="molecule type" value="Genomic_DNA"/>
</dbReference>
<dbReference type="RefSeq" id="WP_274584535.1">
    <property type="nucleotide sequence ID" value="NZ_CP145811.1"/>
</dbReference>
<protein>
    <submittedName>
        <fullName evidence="1">DUF533 domain-containing protein</fullName>
    </submittedName>
</protein>
<gene>
    <name evidence="1" type="ORF">ORY91_000668</name>
    <name evidence="2" type="ORF">V9W64_02725</name>
</gene>
<dbReference type="AlphaFoldDB" id="A0A9X4E1C8"/>
<reference evidence="2" key="2">
    <citation type="submission" date="2024-02" db="EMBL/GenBank/DDBJ databases">
        <title>Neisseria leonii sp. nov.</title>
        <authorList>
            <person name="Boutroux M."/>
            <person name="Favre-Rochex S."/>
            <person name="Gorgette O."/>
            <person name="Touak G."/>
            <person name="Muhle E."/>
            <person name="Chesneau O."/>
            <person name="Clermont D."/>
            <person name="Rahi P."/>
        </authorList>
    </citation>
    <scope>NUCLEOTIDE SEQUENCE</scope>
    <source>
        <strain evidence="2">51.81</strain>
    </source>
</reference>
<name>A0A9X4E1C8_9NEIS</name>
<reference evidence="1" key="1">
    <citation type="submission" date="2022-10" db="EMBL/GenBank/DDBJ databases">
        <authorList>
            <person name="Boutroux M."/>
        </authorList>
    </citation>
    <scope>NUCLEOTIDE SEQUENCE</scope>
    <source>
        <strain evidence="1">51.81</strain>
    </source>
</reference>